<protein>
    <recommendedName>
        <fullName evidence="3">Peptidase S8/S53 domain-containing protein</fullName>
    </recommendedName>
</protein>
<accession>A0AAJ0D136</accession>
<comment type="caution">
    <text evidence="1">The sequence shown here is derived from an EMBL/GenBank/DDBJ whole genome shotgun (WGS) entry which is preliminary data.</text>
</comment>
<reference evidence="1" key="1">
    <citation type="submission" date="2023-06" db="EMBL/GenBank/DDBJ databases">
        <title>Conoideocrella luteorostrata (Hypocreales: Clavicipitaceae), a potential biocontrol fungus for elongate hemlock scale in United States Christmas tree production areas.</title>
        <authorList>
            <person name="Barrett H."/>
            <person name="Lovett B."/>
            <person name="Macias A.M."/>
            <person name="Stajich J.E."/>
            <person name="Kasson M.T."/>
        </authorList>
    </citation>
    <scope>NUCLEOTIDE SEQUENCE</scope>
    <source>
        <strain evidence="1">ARSEF 14590</strain>
    </source>
</reference>
<dbReference type="EMBL" id="JASWJB010000004">
    <property type="protein sequence ID" value="KAK2616662.1"/>
    <property type="molecule type" value="Genomic_DNA"/>
</dbReference>
<dbReference type="GO" id="GO:0004252">
    <property type="term" value="F:serine-type endopeptidase activity"/>
    <property type="evidence" value="ECO:0007669"/>
    <property type="project" value="InterPro"/>
</dbReference>
<proteinExistence type="predicted"/>
<dbReference type="SUPFAM" id="SSF52743">
    <property type="entry name" value="Subtilisin-like"/>
    <property type="match status" value="1"/>
</dbReference>
<evidence type="ECO:0000313" key="2">
    <source>
        <dbReference type="Proteomes" id="UP001251528"/>
    </source>
</evidence>
<evidence type="ECO:0000313" key="1">
    <source>
        <dbReference type="EMBL" id="KAK2616662.1"/>
    </source>
</evidence>
<dbReference type="GO" id="GO:0006508">
    <property type="term" value="P:proteolysis"/>
    <property type="evidence" value="ECO:0007669"/>
    <property type="project" value="InterPro"/>
</dbReference>
<keyword evidence="2" id="KW-1185">Reference proteome</keyword>
<dbReference type="InterPro" id="IPR036852">
    <property type="entry name" value="Peptidase_S8/S53_dom_sf"/>
</dbReference>
<gene>
    <name evidence="1" type="ORF">QQS21_000485</name>
</gene>
<dbReference type="AlphaFoldDB" id="A0AAJ0D136"/>
<sequence length="203" mass="22301">MAFSFPQRNDEMSDAIREATNQNILVFAGASDRYHVGNPVGYPASDHNAIGVYPCRADGEPSTTVAREAERNIMTLGDGVDAAFLEGQQRRFSGSSPATAILAGVAGLLITCSVIAPSLSASVGQEYQREQSLWMLLRTQKGMEAILKNTMATQWASLERPKHYYVRPWFLFSTPREGQETIHHLRTISRRILESLEAAVGTG</sequence>
<evidence type="ECO:0008006" key="3">
    <source>
        <dbReference type="Google" id="ProtNLM"/>
    </source>
</evidence>
<name>A0AAJ0D136_9HYPO</name>
<dbReference type="Gene3D" id="3.40.50.200">
    <property type="entry name" value="Peptidase S8/S53 domain"/>
    <property type="match status" value="1"/>
</dbReference>
<dbReference type="Proteomes" id="UP001251528">
    <property type="component" value="Unassembled WGS sequence"/>
</dbReference>
<organism evidence="1 2">
    <name type="scientific">Conoideocrella luteorostrata</name>
    <dbReference type="NCBI Taxonomy" id="1105319"/>
    <lineage>
        <taxon>Eukaryota</taxon>
        <taxon>Fungi</taxon>
        <taxon>Dikarya</taxon>
        <taxon>Ascomycota</taxon>
        <taxon>Pezizomycotina</taxon>
        <taxon>Sordariomycetes</taxon>
        <taxon>Hypocreomycetidae</taxon>
        <taxon>Hypocreales</taxon>
        <taxon>Clavicipitaceae</taxon>
        <taxon>Conoideocrella</taxon>
    </lineage>
</organism>